<dbReference type="Pfam" id="PF03060">
    <property type="entry name" value="NMO"/>
    <property type="match status" value="1"/>
</dbReference>
<evidence type="ECO:0000313" key="5">
    <source>
        <dbReference type="Proteomes" id="UP001153365"/>
    </source>
</evidence>
<reference evidence="4" key="1">
    <citation type="submission" date="2022-06" db="EMBL/GenBank/DDBJ databases">
        <authorList>
            <consortium name="SYNGENTA / RWTH Aachen University"/>
        </authorList>
    </citation>
    <scope>NUCLEOTIDE SEQUENCE</scope>
</reference>
<dbReference type="AlphaFoldDB" id="A0AAV0AZ30"/>
<sequence>MVISTALTKALGIKIPVVQGGMMWIGLPKLVAAVSNAGGLGILTGLTQPTPDDLRRAIHETRRLTSKPFGVNLTFLPSINPPPYKDFAQVIIDEGVKICETAGGPSAAPIIKMLRSAEVYVIHKCTSIRHAKSAVKLGANMVSIDGFECAGHPGEDDIGGVVLLARAAQELDVPFLASGGFANGRGLAGALALGAAGINMGTAFMVMEEAEIHQNIKEAMLKADERDTIHIFRSLRNTARVYKNAVAMETVRIENRPGGCEFKDIAHLVSGIRGKRVYDEGDIDAGIWTCGISVGLLKKIQSCESFLKEVESEAEEVIGQISQMVTSEKPSRRYPSKL</sequence>
<comment type="caution">
    <text evidence="4">The sequence shown here is derived from an EMBL/GenBank/DDBJ whole genome shotgun (WGS) entry which is preliminary data.</text>
</comment>
<dbReference type="SUPFAM" id="SSF51412">
    <property type="entry name" value="Inosine monophosphate dehydrogenase (IMPDH)"/>
    <property type="match status" value="1"/>
</dbReference>
<keyword evidence="2" id="KW-0288">FMN</keyword>
<evidence type="ECO:0008006" key="6">
    <source>
        <dbReference type="Google" id="ProtNLM"/>
    </source>
</evidence>
<evidence type="ECO:0000313" key="4">
    <source>
        <dbReference type="EMBL" id="CAH7675809.1"/>
    </source>
</evidence>
<dbReference type="InterPro" id="IPR013785">
    <property type="entry name" value="Aldolase_TIM"/>
</dbReference>
<dbReference type="Gene3D" id="3.20.20.70">
    <property type="entry name" value="Aldolase class I"/>
    <property type="match status" value="1"/>
</dbReference>
<gene>
    <name evidence="4" type="ORF">PPACK8108_LOCUS10872</name>
</gene>
<name>A0AAV0AZ30_PHAPC</name>
<proteinExistence type="predicted"/>
<keyword evidence="1" id="KW-0285">Flavoprotein</keyword>
<keyword evidence="5" id="KW-1185">Reference proteome</keyword>
<accession>A0AAV0AZ30</accession>
<dbReference type="EMBL" id="CALTRL010002469">
    <property type="protein sequence ID" value="CAH7675809.1"/>
    <property type="molecule type" value="Genomic_DNA"/>
</dbReference>
<evidence type="ECO:0000256" key="1">
    <source>
        <dbReference type="ARBA" id="ARBA00022630"/>
    </source>
</evidence>
<dbReference type="GO" id="GO:0018580">
    <property type="term" value="F:nitronate monooxygenase activity"/>
    <property type="evidence" value="ECO:0007669"/>
    <property type="project" value="InterPro"/>
</dbReference>
<protein>
    <recommendedName>
        <fullName evidence="6">Nitronate monooxygenase domain-containing protein</fullName>
    </recommendedName>
</protein>
<dbReference type="PANTHER" id="PTHR32332:SF20">
    <property type="entry name" value="2-NITROPROPANE DIOXYGENASE-LIKE PROTEIN"/>
    <property type="match status" value="1"/>
</dbReference>
<dbReference type="InterPro" id="IPR004136">
    <property type="entry name" value="NMO"/>
</dbReference>
<evidence type="ECO:0000256" key="3">
    <source>
        <dbReference type="ARBA" id="ARBA00023002"/>
    </source>
</evidence>
<keyword evidence="3" id="KW-0560">Oxidoreductase</keyword>
<organism evidence="4 5">
    <name type="scientific">Phakopsora pachyrhizi</name>
    <name type="common">Asian soybean rust disease fungus</name>
    <dbReference type="NCBI Taxonomy" id="170000"/>
    <lineage>
        <taxon>Eukaryota</taxon>
        <taxon>Fungi</taxon>
        <taxon>Dikarya</taxon>
        <taxon>Basidiomycota</taxon>
        <taxon>Pucciniomycotina</taxon>
        <taxon>Pucciniomycetes</taxon>
        <taxon>Pucciniales</taxon>
        <taxon>Phakopsoraceae</taxon>
        <taxon>Phakopsora</taxon>
    </lineage>
</organism>
<dbReference type="PANTHER" id="PTHR32332">
    <property type="entry name" value="2-NITROPROPANE DIOXYGENASE"/>
    <property type="match status" value="1"/>
</dbReference>
<evidence type="ECO:0000256" key="2">
    <source>
        <dbReference type="ARBA" id="ARBA00022643"/>
    </source>
</evidence>
<dbReference type="CDD" id="cd04730">
    <property type="entry name" value="NPD_like"/>
    <property type="match status" value="1"/>
</dbReference>
<dbReference type="Proteomes" id="UP001153365">
    <property type="component" value="Unassembled WGS sequence"/>
</dbReference>